<organism evidence="1">
    <name type="scientific">Tanacetum cinerariifolium</name>
    <name type="common">Dalmatian daisy</name>
    <name type="synonym">Chrysanthemum cinerariifolium</name>
    <dbReference type="NCBI Taxonomy" id="118510"/>
    <lineage>
        <taxon>Eukaryota</taxon>
        <taxon>Viridiplantae</taxon>
        <taxon>Streptophyta</taxon>
        <taxon>Embryophyta</taxon>
        <taxon>Tracheophyta</taxon>
        <taxon>Spermatophyta</taxon>
        <taxon>Magnoliopsida</taxon>
        <taxon>eudicotyledons</taxon>
        <taxon>Gunneridae</taxon>
        <taxon>Pentapetalae</taxon>
        <taxon>asterids</taxon>
        <taxon>campanulids</taxon>
        <taxon>Asterales</taxon>
        <taxon>Asteraceae</taxon>
        <taxon>Asteroideae</taxon>
        <taxon>Anthemideae</taxon>
        <taxon>Anthemidinae</taxon>
        <taxon>Tanacetum</taxon>
    </lineage>
</organism>
<proteinExistence type="predicted"/>
<gene>
    <name evidence="1" type="ORF">Tci_049348</name>
</gene>
<dbReference type="EMBL" id="BKCJ010007458">
    <property type="protein sequence ID" value="GEU77370.1"/>
    <property type="molecule type" value="Genomic_DNA"/>
</dbReference>
<reference evidence="1" key="1">
    <citation type="journal article" date="2019" name="Sci. Rep.">
        <title>Draft genome of Tanacetum cinerariifolium, the natural source of mosquito coil.</title>
        <authorList>
            <person name="Yamashiro T."/>
            <person name="Shiraishi A."/>
            <person name="Satake H."/>
            <person name="Nakayama K."/>
        </authorList>
    </citation>
    <scope>NUCLEOTIDE SEQUENCE</scope>
</reference>
<name>A0A6L2MU65_TANCI</name>
<sequence>MAQLSCSNCGGLFKGRNCPSCSTVGAGSKFVHNPNPFPYDNTLTFITNHHSTMSRHTRVSYVETILTMVMIVHHGYCLSMSRNQATIKTLVIIIIHKIHRVFHNNIFAVTTMGVLMKVFNYPSDQSPPKEMSIQDMDYLKQQYLNEMESMINLIQIEDYHNERFDIHYRRECEIKIDELKDNFNGMIIEINKKKELRQQEQAVNLSTYTTDPS</sequence>
<comment type="caution">
    <text evidence="1">The sequence shown here is derived from an EMBL/GenBank/DDBJ whole genome shotgun (WGS) entry which is preliminary data.</text>
</comment>
<protein>
    <submittedName>
        <fullName evidence="1">Uncharacterized protein</fullName>
    </submittedName>
</protein>
<accession>A0A6L2MU65</accession>
<evidence type="ECO:0000313" key="1">
    <source>
        <dbReference type="EMBL" id="GEU77370.1"/>
    </source>
</evidence>
<dbReference type="AlphaFoldDB" id="A0A6L2MU65"/>